<gene>
    <name evidence="8" type="primary">Ervk7_0</name>
    <name evidence="8" type="ORF">ORISOL_R15455</name>
</gene>
<reference evidence="8 9" key="1">
    <citation type="submission" date="2019-09" db="EMBL/GenBank/DDBJ databases">
        <title>Bird 10,000 Genomes (B10K) Project - Family phase.</title>
        <authorList>
            <person name="Zhang G."/>
        </authorList>
    </citation>
    <scope>NUCLEOTIDE SEQUENCE [LARGE SCALE GENOMIC DNA]</scope>
    <source>
        <strain evidence="8">B10K-DU-029-52</strain>
    </source>
</reference>
<feature type="non-terminal residue" evidence="8">
    <location>
        <position position="64"/>
    </location>
</feature>
<name>A0A7K6DLA1_9PASS</name>
<keyword evidence="3" id="KW-0540">Nuclease</keyword>
<dbReference type="GO" id="GO:0015074">
    <property type="term" value="P:DNA integration"/>
    <property type="evidence" value="ECO:0007669"/>
    <property type="project" value="InterPro"/>
</dbReference>
<dbReference type="OrthoDB" id="9359997at2759"/>
<dbReference type="GO" id="GO:0003964">
    <property type="term" value="F:RNA-directed DNA polymerase activity"/>
    <property type="evidence" value="ECO:0007669"/>
    <property type="project" value="UniProtKB-KW"/>
</dbReference>
<feature type="non-terminal residue" evidence="8">
    <location>
        <position position="1"/>
    </location>
</feature>
<sequence>HHVEKHLYGCFTALGVPLEIKTDNGPVYISLHFARFCYTWGIKHATGAPHNPTGQAIVECANQT</sequence>
<keyword evidence="9" id="KW-1185">Reference proteome</keyword>
<accession>A0A7K6DLA1</accession>
<dbReference type="Proteomes" id="UP000571324">
    <property type="component" value="Unassembled WGS sequence"/>
</dbReference>
<dbReference type="PROSITE" id="PS50994">
    <property type="entry name" value="INTEGRASE"/>
    <property type="match status" value="1"/>
</dbReference>
<dbReference type="SUPFAM" id="SSF53098">
    <property type="entry name" value="Ribonuclease H-like"/>
    <property type="match status" value="1"/>
</dbReference>
<comment type="caution">
    <text evidence="8">The sequence shown here is derived from an EMBL/GenBank/DDBJ whole genome shotgun (WGS) entry which is preliminary data.</text>
</comment>
<evidence type="ECO:0000313" key="8">
    <source>
        <dbReference type="EMBL" id="NWV27721.1"/>
    </source>
</evidence>
<evidence type="ECO:0000256" key="3">
    <source>
        <dbReference type="ARBA" id="ARBA00022722"/>
    </source>
</evidence>
<dbReference type="GO" id="GO:0016787">
    <property type="term" value="F:hydrolase activity"/>
    <property type="evidence" value="ECO:0007669"/>
    <property type="project" value="UniProtKB-KW"/>
</dbReference>
<dbReference type="AlphaFoldDB" id="A0A7K6DLA1"/>
<dbReference type="InterPro" id="IPR001584">
    <property type="entry name" value="Integrase_cat-core"/>
</dbReference>
<feature type="domain" description="Integrase catalytic" evidence="7">
    <location>
        <begin position="1"/>
        <end position="64"/>
    </location>
</feature>
<dbReference type="GO" id="GO:0035613">
    <property type="term" value="F:RNA stem-loop binding"/>
    <property type="evidence" value="ECO:0007669"/>
    <property type="project" value="TreeGrafter"/>
</dbReference>
<proteinExistence type="predicted"/>
<dbReference type="GO" id="GO:0004519">
    <property type="term" value="F:endonuclease activity"/>
    <property type="evidence" value="ECO:0007669"/>
    <property type="project" value="UniProtKB-KW"/>
</dbReference>
<dbReference type="InterPro" id="IPR012337">
    <property type="entry name" value="RNaseH-like_sf"/>
</dbReference>
<protein>
    <submittedName>
        <fullName evidence="8">POK7 protein</fullName>
    </submittedName>
</protein>
<dbReference type="Gene3D" id="3.30.420.10">
    <property type="entry name" value="Ribonuclease H-like superfamily/Ribonuclease H"/>
    <property type="match status" value="1"/>
</dbReference>
<dbReference type="PANTHER" id="PTHR41694:SF3">
    <property type="entry name" value="RNA-DIRECTED DNA POLYMERASE-RELATED"/>
    <property type="match status" value="1"/>
</dbReference>
<evidence type="ECO:0000256" key="1">
    <source>
        <dbReference type="ARBA" id="ARBA00022679"/>
    </source>
</evidence>
<dbReference type="EMBL" id="VZRL01005740">
    <property type="protein sequence ID" value="NWV27721.1"/>
    <property type="molecule type" value="Genomic_DNA"/>
</dbReference>
<evidence type="ECO:0000256" key="2">
    <source>
        <dbReference type="ARBA" id="ARBA00022695"/>
    </source>
</evidence>
<keyword evidence="1" id="KW-0808">Transferase</keyword>
<keyword evidence="5" id="KW-0378">Hydrolase</keyword>
<organism evidence="8 9">
    <name type="scientific">Origma solitaria</name>
    <dbReference type="NCBI Taxonomy" id="720586"/>
    <lineage>
        <taxon>Eukaryota</taxon>
        <taxon>Metazoa</taxon>
        <taxon>Chordata</taxon>
        <taxon>Craniata</taxon>
        <taxon>Vertebrata</taxon>
        <taxon>Euteleostomi</taxon>
        <taxon>Archelosauria</taxon>
        <taxon>Archosauria</taxon>
        <taxon>Dinosauria</taxon>
        <taxon>Saurischia</taxon>
        <taxon>Theropoda</taxon>
        <taxon>Coelurosauria</taxon>
        <taxon>Aves</taxon>
        <taxon>Neognathae</taxon>
        <taxon>Neoaves</taxon>
        <taxon>Telluraves</taxon>
        <taxon>Australaves</taxon>
        <taxon>Passeriformes</taxon>
        <taxon>Meliphagoidea</taxon>
        <taxon>Acanthizidae</taxon>
        <taxon>Origma</taxon>
    </lineage>
</organism>
<evidence type="ECO:0000256" key="6">
    <source>
        <dbReference type="ARBA" id="ARBA00022918"/>
    </source>
</evidence>
<keyword evidence="4" id="KW-0255">Endonuclease</keyword>
<evidence type="ECO:0000313" key="9">
    <source>
        <dbReference type="Proteomes" id="UP000571324"/>
    </source>
</evidence>
<dbReference type="Pfam" id="PF00665">
    <property type="entry name" value="rve"/>
    <property type="match status" value="1"/>
</dbReference>
<evidence type="ECO:0000256" key="5">
    <source>
        <dbReference type="ARBA" id="ARBA00022801"/>
    </source>
</evidence>
<evidence type="ECO:0000256" key="4">
    <source>
        <dbReference type="ARBA" id="ARBA00022759"/>
    </source>
</evidence>
<dbReference type="InterPro" id="IPR036397">
    <property type="entry name" value="RNaseH_sf"/>
</dbReference>
<dbReference type="PANTHER" id="PTHR41694">
    <property type="entry name" value="ENDOGENOUS RETROVIRUS GROUP K MEMBER POL PROTEIN"/>
    <property type="match status" value="1"/>
</dbReference>
<keyword evidence="6" id="KW-0695">RNA-directed DNA polymerase</keyword>
<keyword evidence="2" id="KW-0548">Nucleotidyltransferase</keyword>
<evidence type="ECO:0000259" key="7">
    <source>
        <dbReference type="PROSITE" id="PS50994"/>
    </source>
</evidence>